<dbReference type="SUPFAM" id="SSF53474">
    <property type="entry name" value="alpha/beta-Hydrolases"/>
    <property type="match status" value="1"/>
</dbReference>
<feature type="signal peptide" evidence="3">
    <location>
        <begin position="1"/>
        <end position="18"/>
    </location>
</feature>
<dbReference type="PANTHER" id="PTHR11559">
    <property type="entry name" value="CARBOXYLESTERASE"/>
    <property type="match status" value="1"/>
</dbReference>
<sequence>MLSFLFLLFALCVQQIAAVDAVVDLGYAKYRGNQSTSGVSLWAGMRYARNPSRVDGMRFSAPQDPVKADGIVNATKFGAICIGTETKLTSENDPKVSEDCLFANVFAPTNATTESKLPVYVFIQGGGFGSNSNPNYDGTKLIQTSGMNMVVVNFNYRVGPYGFLASKEFTENNTLSLNNGLKDQRQLLKWVKAHIEQFGGDPDHVTLGGASAGGGSVIYQLIAYGGRDDKLIHGAISESPATPPMRNVDESQWQYDALMKQLGCTDFDCLINKDAVTFQKAVTDLKQPYPGATNPPIFFWNPTLDNDFVEDYTYNEFANGHFLKVPTIIGDATNEGLGFTGKAVTSLKKAYTFIADQFPNLNTEDQAAVQAIWAGPRDATNSPQWRNLAADIYGHIRYNCPGLNFSSSYAENASVPTWQYRWNVGQALHVEELGSVWGSGKGASDQFVHSYWISFIRSFDPNKYPAKFTGGDFSSPNWEEFDINKNQRMLFNGSNVVQMEQVTNVELQRCNLISSLKLQQSEQIAAQVDPQVPSLTPGGTSGTQKGGGSASSSAATRSPTMAWTSILTFAAIMFGLLQWVNP</sequence>
<proteinExistence type="inferred from homology"/>
<accession>A0A6A6RXH6</accession>
<evidence type="ECO:0000259" key="5">
    <source>
        <dbReference type="Pfam" id="PF00135"/>
    </source>
</evidence>
<dbReference type="GO" id="GO:0016787">
    <property type="term" value="F:hydrolase activity"/>
    <property type="evidence" value="ECO:0007669"/>
    <property type="project" value="UniProtKB-KW"/>
</dbReference>
<feature type="domain" description="Carboxylesterase type B" evidence="5">
    <location>
        <begin position="22"/>
        <end position="501"/>
    </location>
</feature>
<dbReference type="OrthoDB" id="408631at2759"/>
<feature type="compositionally biased region" description="Gly residues" evidence="4">
    <location>
        <begin position="539"/>
        <end position="549"/>
    </location>
</feature>
<dbReference type="InterPro" id="IPR029058">
    <property type="entry name" value="AB_hydrolase_fold"/>
</dbReference>
<dbReference type="PROSITE" id="PS00122">
    <property type="entry name" value="CARBOXYLESTERASE_B_1"/>
    <property type="match status" value="1"/>
</dbReference>
<gene>
    <name evidence="6" type="ORF">P280DRAFT_403453</name>
</gene>
<dbReference type="EMBL" id="MU006787">
    <property type="protein sequence ID" value="KAF2639153.1"/>
    <property type="molecule type" value="Genomic_DNA"/>
</dbReference>
<dbReference type="Gene3D" id="3.40.50.1820">
    <property type="entry name" value="alpha/beta hydrolase"/>
    <property type="match status" value="1"/>
</dbReference>
<evidence type="ECO:0000256" key="3">
    <source>
        <dbReference type="RuleBase" id="RU361235"/>
    </source>
</evidence>
<dbReference type="InterPro" id="IPR050309">
    <property type="entry name" value="Type-B_Carboxylest/Lipase"/>
</dbReference>
<feature type="region of interest" description="Disordered" evidence="4">
    <location>
        <begin position="530"/>
        <end position="556"/>
    </location>
</feature>
<keyword evidence="7" id="KW-1185">Reference proteome</keyword>
<evidence type="ECO:0000313" key="7">
    <source>
        <dbReference type="Proteomes" id="UP000799753"/>
    </source>
</evidence>
<evidence type="ECO:0000256" key="2">
    <source>
        <dbReference type="ARBA" id="ARBA00022801"/>
    </source>
</evidence>
<evidence type="ECO:0000313" key="6">
    <source>
        <dbReference type="EMBL" id="KAF2639153.1"/>
    </source>
</evidence>
<dbReference type="AlphaFoldDB" id="A0A6A6RXH6"/>
<dbReference type="Proteomes" id="UP000799753">
    <property type="component" value="Unassembled WGS sequence"/>
</dbReference>
<evidence type="ECO:0000256" key="4">
    <source>
        <dbReference type="SAM" id="MobiDB-lite"/>
    </source>
</evidence>
<protein>
    <recommendedName>
        <fullName evidence="3">Carboxylic ester hydrolase</fullName>
        <ecNumber evidence="3">3.1.1.-</ecNumber>
    </recommendedName>
</protein>
<dbReference type="EC" id="3.1.1.-" evidence="3"/>
<feature type="chain" id="PRO_5025705572" description="Carboxylic ester hydrolase" evidence="3">
    <location>
        <begin position="19"/>
        <end position="582"/>
    </location>
</feature>
<comment type="similarity">
    <text evidence="1 3">Belongs to the type-B carboxylesterase/lipase family.</text>
</comment>
<evidence type="ECO:0000256" key="1">
    <source>
        <dbReference type="ARBA" id="ARBA00005964"/>
    </source>
</evidence>
<organism evidence="6 7">
    <name type="scientific">Massarina eburnea CBS 473.64</name>
    <dbReference type="NCBI Taxonomy" id="1395130"/>
    <lineage>
        <taxon>Eukaryota</taxon>
        <taxon>Fungi</taxon>
        <taxon>Dikarya</taxon>
        <taxon>Ascomycota</taxon>
        <taxon>Pezizomycotina</taxon>
        <taxon>Dothideomycetes</taxon>
        <taxon>Pleosporomycetidae</taxon>
        <taxon>Pleosporales</taxon>
        <taxon>Massarineae</taxon>
        <taxon>Massarinaceae</taxon>
        <taxon>Massarina</taxon>
    </lineage>
</organism>
<name>A0A6A6RXH6_9PLEO</name>
<keyword evidence="2 3" id="KW-0378">Hydrolase</keyword>
<keyword evidence="3" id="KW-0732">Signal</keyword>
<dbReference type="InterPro" id="IPR019826">
    <property type="entry name" value="Carboxylesterase_B_AS"/>
</dbReference>
<dbReference type="InterPro" id="IPR002018">
    <property type="entry name" value="CarbesteraseB"/>
</dbReference>
<reference evidence="6" key="1">
    <citation type="journal article" date="2020" name="Stud. Mycol.">
        <title>101 Dothideomycetes genomes: a test case for predicting lifestyles and emergence of pathogens.</title>
        <authorList>
            <person name="Haridas S."/>
            <person name="Albert R."/>
            <person name="Binder M."/>
            <person name="Bloem J."/>
            <person name="Labutti K."/>
            <person name="Salamov A."/>
            <person name="Andreopoulos B."/>
            <person name="Baker S."/>
            <person name="Barry K."/>
            <person name="Bills G."/>
            <person name="Bluhm B."/>
            <person name="Cannon C."/>
            <person name="Castanera R."/>
            <person name="Culley D."/>
            <person name="Daum C."/>
            <person name="Ezra D."/>
            <person name="Gonzalez J."/>
            <person name="Henrissat B."/>
            <person name="Kuo A."/>
            <person name="Liang C."/>
            <person name="Lipzen A."/>
            <person name="Lutzoni F."/>
            <person name="Magnuson J."/>
            <person name="Mondo S."/>
            <person name="Nolan M."/>
            <person name="Ohm R."/>
            <person name="Pangilinan J."/>
            <person name="Park H.-J."/>
            <person name="Ramirez L."/>
            <person name="Alfaro M."/>
            <person name="Sun H."/>
            <person name="Tritt A."/>
            <person name="Yoshinaga Y."/>
            <person name="Zwiers L.-H."/>
            <person name="Turgeon B."/>
            <person name="Goodwin S."/>
            <person name="Spatafora J."/>
            <person name="Crous P."/>
            <person name="Grigoriev I."/>
        </authorList>
    </citation>
    <scope>NUCLEOTIDE SEQUENCE</scope>
    <source>
        <strain evidence="6">CBS 473.64</strain>
    </source>
</reference>
<dbReference type="Pfam" id="PF00135">
    <property type="entry name" value="COesterase"/>
    <property type="match status" value="1"/>
</dbReference>